<dbReference type="GO" id="GO:0008696">
    <property type="term" value="F:4-amino-4-deoxychorismate lyase activity"/>
    <property type="evidence" value="ECO:0007669"/>
    <property type="project" value="UniProtKB-UniRule"/>
</dbReference>
<dbReference type="GO" id="GO:0008153">
    <property type="term" value="P:4-aminobenzoate biosynthetic process"/>
    <property type="evidence" value="ECO:0007669"/>
    <property type="project" value="UniProtKB-UniRule"/>
</dbReference>
<dbReference type="NCBIfam" id="TIGR03461">
    <property type="entry name" value="pabC_Proteo"/>
    <property type="match status" value="1"/>
</dbReference>
<dbReference type="EC" id="4.1.3.38" evidence="8 12"/>
<reference evidence="14 15" key="1">
    <citation type="submission" date="2016-11" db="EMBL/GenBank/DDBJ databases">
        <title>Draft genome of Pseudomonas versuta A4R1.12.</title>
        <authorList>
            <person name="See-Too W.-S."/>
        </authorList>
    </citation>
    <scope>NUCLEOTIDE SEQUENCE [LARGE SCALE GENOMIC DNA]</scope>
    <source>
        <strain evidence="14 15">A4R1.12</strain>
    </source>
</reference>
<evidence type="ECO:0000256" key="7">
    <source>
        <dbReference type="ARBA" id="ARBA00035633"/>
    </source>
</evidence>
<evidence type="ECO:0000256" key="5">
    <source>
        <dbReference type="ARBA" id="ARBA00022909"/>
    </source>
</evidence>
<evidence type="ECO:0000256" key="9">
    <source>
        <dbReference type="ARBA" id="ARBA00049529"/>
    </source>
</evidence>
<proteinExistence type="inferred from homology"/>
<evidence type="ECO:0000256" key="8">
    <source>
        <dbReference type="ARBA" id="ARBA00035676"/>
    </source>
</evidence>
<dbReference type="EMBL" id="MPJD01000004">
    <property type="protein sequence ID" value="OKA28184.1"/>
    <property type="molecule type" value="Genomic_DNA"/>
</dbReference>
<evidence type="ECO:0000256" key="3">
    <source>
        <dbReference type="ARBA" id="ARBA00011738"/>
    </source>
</evidence>
<dbReference type="InterPro" id="IPR043132">
    <property type="entry name" value="BCAT-like_C"/>
</dbReference>
<dbReference type="Pfam" id="PF01063">
    <property type="entry name" value="Aminotran_4"/>
    <property type="match status" value="1"/>
</dbReference>
<keyword evidence="4" id="KW-0663">Pyridoxal phosphate</keyword>
<protein>
    <recommendedName>
        <fullName evidence="11 12">Aminodeoxychorismate lyase</fullName>
        <ecNumber evidence="8 12">4.1.3.38</ecNumber>
    </recommendedName>
</protein>
<comment type="cofactor">
    <cofactor evidence="1">
        <name>pyridoxal 5'-phosphate</name>
        <dbReference type="ChEBI" id="CHEBI:597326"/>
    </cofactor>
</comment>
<comment type="subunit">
    <text evidence="3">Homodimer.</text>
</comment>
<dbReference type="GO" id="GO:0030170">
    <property type="term" value="F:pyridoxal phosphate binding"/>
    <property type="evidence" value="ECO:0007669"/>
    <property type="project" value="InterPro"/>
</dbReference>
<evidence type="ECO:0000256" key="4">
    <source>
        <dbReference type="ARBA" id="ARBA00022898"/>
    </source>
</evidence>
<evidence type="ECO:0000256" key="10">
    <source>
        <dbReference type="ARBA" id="ARBA00054027"/>
    </source>
</evidence>
<dbReference type="GO" id="GO:0046656">
    <property type="term" value="P:folic acid biosynthetic process"/>
    <property type="evidence" value="ECO:0007669"/>
    <property type="project" value="UniProtKB-KW"/>
</dbReference>
<gene>
    <name evidence="13" type="ORF">BOH73_00105</name>
    <name evidence="14" type="ORF">BOH74_01625</name>
</gene>
<evidence type="ECO:0000256" key="1">
    <source>
        <dbReference type="ARBA" id="ARBA00001933"/>
    </source>
</evidence>
<evidence type="ECO:0000313" key="15">
    <source>
        <dbReference type="Proteomes" id="UP000185990"/>
    </source>
</evidence>
<dbReference type="OrthoDB" id="9805628at2"/>
<dbReference type="InterPro" id="IPR043131">
    <property type="entry name" value="BCAT-like_N"/>
</dbReference>
<evidence type="ECO:0000313" key="16">
    <source>
        <dbReference type="Proteomes" id="UP000186677"/>
    </source>
</evidence>
<keyword evidence="6 14" id="KW-0456">Lyase</keyword>
<dbReference type="PANTHER" id="PTHR42743:SF2">
    <property type="entry name" value="AMINODEOXYCHORISMATE LYASE"/>
    <property type="match status" value="1"/>
</dbReference>
<dbReference type="SUPFAM" id="SSF56752">
    <property type="entry name" value="D-aminoacid aminotransferase-like PLP-dependent enzymes"/>
    <property type="match status" value="1"/>
</dbReference>
<dbReference type="CDD" id="cd01559">
    <property type="entry name" value="ADCL_like"/>
    <property type="match status" value="1"/>
</dbReference>
<evidence type="ECO:0000313" key="13">
    <source>
        <dbReference type="EMBL" id="OKA24338.1"/>
    </source>
</evidence>
<dbReference type="Proteomes" id="UP000186677">
    <property type="component" value="Unassembled WGS sequence"/>
</dbReference>
<dbReference type="InterPro" id="IPR001544">
    <property type="entry name" value="Aminotrans_IV"/>
</dbReference>
<dbReference type="PANTHER" id="PTHR42743">
    <property type="entry name" value="AMINO-ACID AMINOTRANSFERASE"/>
    <property type="match status" value="1"/>
</dbReference>
<comment type="pathway">
    <text evidence="7">Cofactor biosynthesis; tetrahydrofolate biosynthesis; 4-aminobenzoate from chorismate: step 2/2.</text>
</comment>
<evidence type="ECO:0000256" key="12">
    <source>
        <dbReference type="NCBIfam" id="TIGR03461"/>
    </source>
</evidence>
<keyword evidence="16" id="KW-1185">Reference proteome</keyword>
<dbReference type="NCBIfam" id="NF004761">
    <property type="entry name" value="PRK06092.1"/>
    <property type="match status" value="1"/>
</dbReference>
<dbReference type="GO" id="GO:0005829">
    <property type="term" value="C:cytosol"/>
    <property type="evidence" value="ECO:0007669"/>
    <property type="project" value="TreeGrafter"/>
</dbReference>
<dbReference type="InterPro" id="IPR017824">
    <property type="entry name" value="Aminodeoxychorismate_lyase_IV"/>
</dbReference>
<keyword evidence="5" id="KW-0289">Folate biosynthesis</keyword>
<dbReference type="InterPro" id="IPR036038">
    <property type="entry name" value="Aminotransferase-like"/>
</dbReference>
<dbReference type="EMBL" id="MPJC01000001">
    <property type="protein sequence ID" value="OKA24338.1"/>
    <property type="molecule type" value="Genomic_DNA"/>
</dbReference>
<name>A0A0M4QMD7_9PSED</name>
<accession>A0A0M4QMD7</accession>
<dbReference type="RefSeq" id="WP_060691112.1">
    <property type="nucleotide sequence ID" value="NZ_CP012676.1"/>
</dbReference>
<dbReference type="KEGG" id="ppsy:AOC04_03150"/>
<organism evidence="14 15">
    <name type="scientific">Pseudomonas versuta</name>
    <dbReference type="NCBI Taxonomy" id="1788301"/>
    <lineage>
        <taxon>Bacteria</taxon>
        <taxon>Pseudomonadati</taxon>
        <taxon>Pseudomonadota</taxon>
        <taxon>Gammaproteobacteria</taxon>
        <taxon>Pseudomonadales</taxon>
        <taxon>Pseudomonadaceae</taxon>
        <taxon>Pseudomonas</taxon>
    </lineage>
</organism>
<sequence length="272" mass="29345">MQSWVDGRPANALASLKDRGLAYGDGLFETIAVKAGKPLLLDLHLQRLALGCTRLAIAADMSLIRSELLAYAKAMGEGVLKLILTRGDSLRGYGACPEAHPRRILQASPAAAYPQAHAEQGVQLFDCATRLAEQPLLAGLKHLNRLEQVIARSEWQDPAYAEGLMRDTSGRVIEGVFSNLFLVRNGALLTADLQRCGVAGVMRAALLAEAGQLGIPCHVTDISLAQLQQADELFLCNSVYGIWPVRAFADLSWPVGPLTRKLQGIARTLLDV</sequence>
<accession>A0A1Q4KNW1</accession>
<reference evidence="13 16" key="2">
    <citation type="submission" date="2016-11" db="EMBL/GenBank/DDBJ databases">
        <title>Draft genome of Pseudomonas versuta A4R1.5.</title>
        <authorList>
            <person name="See-Too W.-S."/>
        </authorList>
    </citation>
    <scope>NUCLEOTIDE SEQUENCE [LARGE SCALE GENOMIC DNA]</scope>
    <source>
        <strain evidence="13 16">A4R1.5</strain>
    </source>
</reference>
<comment type="function">
    <text evidence="10">Involved in the biosynthesis of p-aminobenzoate (PABA), a precursor of tetrahydrofolate. Converts 4-amino-4-deoxychorismate into 4-aminobenzoate (PABA) and pyruvate.</text>
</comment>
<dbReference type="InterPro" id="IPR050571">
    <property type="entry name" value="Class-IV_PLP-Dep_Aminotrnsfr"/>
</dbReference>
<dbReference type="Gene3D" id="3.30.470.10">
    <property type="match status" value="1"/>
</dbReference>
<evidence type="ECO:0000256" key="11">
    <source>
        <dbReference type="ARBA" id="ARBA00069174"/>
    </source>
</evidence>
<dbReference type="Proteomes" id="UP000185990">
    <property type="component" value="Unassembled WGS sequence"/>
</dbReference>
<comment type="catalytic activity">
    <reaction evidence="9">
        <text>4-amino-4-deoxychorismate = 4-aminobenzoate + pyruvate + H(+)</text>
        <dbReference type="Rhea" id="RHEA:16201"/>
        <dbReference type="ChEBI" id="CHEBI:15361"/>
        <dbReference type="ChEBI" id="CHEBI:15378"/>
        <dbReference type="ChEBI" id="CHEBI:17836"/>
        <dbReference type="ChEBI" id="CHEBI:58406"/>
        <dbReference type="EC" id="4.1.3.38"/>
    </reaction>
</comment>
<evidence type="ECO:0000313" key="14">
    <source>
        <dbReference type="EMBL" id="OKA28184.1"/>
    </source>
</evidence>
<comment type="caution">
    <text evidence="14">The sequence shown here is derived from an EMBL/GenBank/DDBJ whole genome shotgun (WGS) entry which is preliminary data.</text>
</comment>
<evidence type="ECO:0000256" key="2">
    <source>
        <dbReference type="ARBA" id="ARBA00009320"/>
    </source>
</evidence>
<dbReference type="Gene3D" id="3.20.10.10">
    <property type="entry name" value="D-amino Acid Aminotransferase, subunit A, domain 2"/>
    <property type="match status" value="1"/>
</dbReference>
<evidence type="ECO:0000256" key="6">
    <source>
        <dbReference type="ARBA" id="ARBA00023239"/>
    </source>
</evidence>
<comment type="similarity">
    <text evidence="2">Belongs to the class-IV pyridoxal-phosphate-dependent aminotransferase family.</text>
</comment>
<dbReference type="FunFam" id="3.20.10.10:FF:000002">
    <property type="entry name" value="D-alanine aminotransferase"/>
    <property type="match status" value="1"/>
</dbReference>
<dbReference type="AlphaFoldDB" id="A0A0M4QMD7"/>